<keyword evidence="1" id="KW-0175">Coiled coil</keyword>
<sequence>MEDKRREELKDIIDEINRLEKNISFYEDEIDVAMDTLEFLYSFHCHRISFDGSSDEGEFRENVPINLRDNDIKEVEDLIEEKLRNQIEEYENEISKTYQKLSELLK</sequence>
<keyword evidence="3" id="KW-1185">Reference proteome</keyword>
<dbReference type="AlphaFoldDB" id="A0A385Q1H6"/>
<gene>
    <name evidence="2" type="ORF">D4A81_09010</name>
</gene>
<dbReference type="EMBL" id="CP032364">
    <property type="protein sequence ID" value="AYB00076.1"/>
    <property type="molecule type" value="Genomic_DNA"/>
</dbReference>
<name>A0A385Q1H6_9FIRM</name>
<reference evidence="2 3" key="1">
    <citation type="submission" date="2018-09" db="EMBL/GenBank/DDBJ databases">
        <title>Genome sequencing of Lachnoanaerobaculum umeaense DSM 23576.</title>
        <authorList>
            <person name="Kook J.-K."/>
            <person name="Park S.-N."/>
            <person name="Lim Y.K."/>
        </authorList>
    </citation>
    <scope>NUCLEOTIDE SEQUENCE [LARGE SCALE GENOMIC DNA]</scope>
    <source>
        <strain evidence="3">DSM 23576 \ CCUG 58757</strain>
    </source>
</reference>
<dbReference type="Proteomes" id="UP000265562">
    <property type="component" value="Chromosome"/>
</dbReference>
<accession>A0A385Q1H6</accession>
<dbReference type="KEGG" id="lua:D4A81_09010"/>
<feature type="coiled-coil region" evidence="1">
    <location>
        <begin position="2"/>
        <end position="36"/>
    </location>
</feature>
<feature type="coiled-coil region" evidence="1">
    <location>
        <begin position="73"/>
        <end position="100"/>
    </location>
</feature>
<dbReference type="RefSeq" id="WP_111524586.1">
    <property type="nucleotide sequence ID" value="NZ_QKZH01000009.1"/>
</dbReference>
<evidence type="ECO:0000313" key="3">
    <source>
        <dbReference type="Proteomes" id="UP000265562"/>
    </source>
</evidence>
<protein>
    <submittedName>
        <fullName evidence="2">Uncharacterized protein</fullName>
    </submittedName>
</protein>
<evidence type="ECO:0000256" key="1">
    <source>
        <dbReference type="SAM" id="Coils"/>
    </source>
</evidence>
<organism evidence="2 3">
    <name type="scientific">Lachnoanaerobaculum umeaense</name>
    <dbReference type="NCBI Taxonomy" id="617123"/>
    <lineage>
        <taxon>Bacteria</taxon>
        <taxon>Bacillati</taxon>
        <taxon>Bacillota</taxon>
        <taxon>Clostridia</taxon>
        <taxon>Lachnospirales</taxon>
        <taxon>Lachnospiraceae</taxon>
        <taxon>Lachnoanaerobaculum</taxon>
    </lineage>
</organism>
<dbReference type="OrthoDB" id="9942597at2"/>
<evidence type="ECO:0000313" key="2">
    <source>
        <dbReference type="EMBL" id="AYB00076.1"/>
    </source>
</evidence>
<proteinExistence type="predicted"/>